<dbReference type="InterPro" id="IPR001555">
    <property type="entry name" value="GART_AS"/>
</dbReference>
<dbReference type="PROSITE" id="PS00373">
    <property type="entry name" value="GART"/>
    <property type="match status" value="1"/>
</dbReference>
<dbReference type="KEGG" id="dde:Dde_1225"/>
<accession>Q312X0</accession>
<reference evidence="2 3" key="1">
    <citation type="journal article" date="2011" name="J. Bacteriol.">
        <title>Complete genome sequence and updated annotation of Desulfovibrio alaskensis G20.</title>
        <authorList>
            <person name="Hauser L.J."/>
            <person name="Land M.L."/>
            <person name="Brown S.D."/>
            <person name="Larimer F."/>
            <person name="Keller K.L."/>
            <person name="Rapp-Giles B.J."/>
            <person name="Price M.N."/>
            <person name="Lin M."/>
            <person name="Bruce D.C."/>
            <person name="Detter J.C."/>
            <person name="Tapia R."/>
            <person name="Han C.S."/>
            <person name="Goodwin L.A."/>
            <person name="Cheng J.F."/>
            <person name="Pitluck S."/>
            <person name="Copeland A."/>
            <person name="Lucas S."/>
            <person name="Nolan M."/>
            <person name="Lapidus A.L."/>
            <person name="Palumbo A.V."/>
            <person name="Wall J.D."/>
        </authorList>
    </citation>
    <scope>NUCLEOTIDE SEQUENCE [LARGE SCALE GENOMIC DNA]</scope>
    <source>
        <strain evidence="3">ATCC BAA 1058 / DSM 17464 / G20</strain>
    </source>
</reference>
<dbReference type="Pfam" id="PF00551">
    <property type="entry name" value="Formyl_trans_N"/>
    <property type="match status" value="1"/>
</dbReference>
<organism evidence="2 3">
    <name type="scientific">Oleidesulfovibrio alaskensis (strain ATCC BAA-1058 / DSM 17464 / G20)</name>
    <name type="common">Desulfovibrio alaskensis</name>
    <dbReference type="NCBI Taxonomy" id="207559"/>
    <lineage>
        <taxon>Bacteria</taxon>
        <taxon>Pseudomonadati</taxon>
        <taxon>Thermodesulfobacteriota</taxon>
        <taxon>Desulfovibrionia</taxon>
        <taxon>Desulfovibrionales</taxon>
        <taxon>Desulfovibrionaceae</taxon>
        <taxon>Oleidesulfovibrio</taxon>
    </lineage>
</organism>
<dbReference type="AlphaFoldDB" id="Q312X0"/>
<dbReference type="InterPro" id="IPR002376">
    <property type="entry name" value="Formyl_transf_N"/>
</dbReference>
<evidence type="ECO:0000313" key="3">
    <source>
        <dbReference type="Proteomes" id="UP000002710"/>
    </source>
</evidence>
<dbReference type="EMBL" id="CP000112">
    <property type="protein sequence ID" value="ABB38026.1"/>
    <property type="molecule type" value="Genomic_DNA"/>
</dbReference>
<keyword evidence="2" id="KW-0560">Oxidoreductase</keyword>
<dbReference type="InterPro" id="IPR036477">
    <property type="entry name" value="Formyl_transf_N_sf"/>
</dbReference>
<proteinExistence type="predicted"/>
<keyword evidence="3" id="KW-1185">Reference proteome</keyword>
<dbReference type="Gene3D" id="3.40.50.12230">
    <property type="match status" value="1"/>
</dbReference>
<sequence>MKVAILGQGWLATEVLHALGRIPALSIVAASPEKTDDRFMLALKHAGVPVIPNLKHLPHCDLMVAAHCHRYIGAGALLKARHGILAYHPSLLPRHRGRNAIHWTLAMRDPIAGGSVYLMDDGVDTGDIVCQDWCHVLPNDTPQTLWRRSLGPMGVRLLTQAVTWLVRDGTLHTMRQDERCATWEPALAREPLKNTI</sequence>
<name>Q312X0_OLEA2</name>
<dbReference type="PANTHER" id="PTHR11138">
    <property type="entry name" value="METHIONYL-TRNA FORMYLTRANSFERASE"/>
    <property type="match status" value="1"/>
</dbReference>
<dbReference type="STRING" id="207559.Dde_1225"/>
<dbReference type="eggNOG" id="COG0223">
    <property type="taxonomic scope" value="Bacteria"/>
</dbReference>
<protein>
    <submittedName>
        <fullName evidence="2">Formyltetrahydrofolate dehydrogenase</fullName>
        <ecNumber evidence="2">1.5.1.6</ecNumber>
    </submittedName>
</protein>
<dbReference type="GO" id="GO:0005829">
    <property type="term" value="C:cytosol"/>
    <property type="evidence" value="ECO:0007669"/>
    <property type="project" value="TreeGrafter"/>
</dbReference>
<gene>
    <name evidence="2" type="ordered locus">Dde_1225</name>
</gene>
<dbReference type="SUPFAM" id="SSF53328">
    <property type="entry name" value="Formyltransferase"/>
    <property type="match status" value="1"/>
</dbReference>
<dbReference type="GO" id="GO:0016155">
    <property type="term" value="F:formyltetrahydrofolate dehydrogenase activity"/>
    <property type="evidence" value="ECO:0007669"/>
    <property type="project" value="UniProtKB-EC"/>
</dbReference>
<dbReference type="EC" id="1.5.1.6" evidence="2"/>
<evidence type="ECO:0000259" key="1">
    <source>
        <dbReference type="Pfam" id="PF00551"/>
    </source>
</evidence>
<dbReference type="GO" id="GO:0004479">
    <property type="term" value="F:methionyl-tRNA formyltransferase activity"/>
    <property type="evidence" value="ECO:0007669"/>
    <property type="project" value="TreeGrafter"/>
</dbReference>
<dbReference type="HOGENOM" id="CLU_118090_0_0_7"/>
<dbReference type="Proteomes" id="UP000002710">
    <property type="component" value="Chromosome"/>
</dbReference>
<dbReference type="CDD" id="cd08822">
    <property type="entry name" value="FMT_core_like_2"/>
    <property type="match status" value="1"/>
</dbReference>
<feature type="domain" description="Formyl transferase N-terminal" evidence="1">
    <location>
        <begin position="59"/>
        <end position="149"/>
    </location>
</feature>
<evidence type="ECO:0000313" key="2">
    <source>
        <dbReference type="EMBL" id="ABB38026.1"/>
    </source>
</evidence>
<dbReference type="PANTHER" id="PTHR11138:SF5">
    <property type="entry name" value="METHIONYL-TRNA FORMYLTRANSFERASE, MITOCHONDRIAL"/>
    <property type="match status" value="1"/>
</dbReference>